<keyword evidence="4 6" id="KW-0472">Membrane</keyword>
<protein>
    <submittedName>
        <fullName evidence="8">NINE protein</fullName>
    </submittedName>
</protein>
<keyword evidence="9" id="KW-1185">Reference proteome</keyword>
<sequence length="167" mass="17993">MNQPSLLPPPRSHAAPLATPPMFDPAWASGAVQPGAGHQPQFYPPPGHPQAVVGGPMPMQAAPYPGQAYPQPINIVVQNTNTMTQGPTAGALVRVADRNKWVAALLAFFLGGLGVHKFYLGQTGMGIAYLLFCWTFIPVVISMIETIMLVLSSEREFDVRFNSQLAR</sequence>
<evidence type="ECO:0000256" key="5">
    <source>
        <dbReference type="SAM" id="MobiDB-lite"/>
    </source>
</evidence>
<organism evidence="8 9">
    <name type="scientific">Nannocystis pusilla</name>
    <dbReference type="NCBI Taxonomy" id="889268"/>
    <lineage>
        <taxon>Bacteria</taxon>
        <taxon>Pseudomonadati</taxon>
        <taxon>Myxococcota</taxon>
        <taxon>Polyangia</taxon>
        <taxon>Nannocystales</taxon>
        <taxon>Nannocystaceae</taxon>
        <taxon>Nannocystis</taxon>
    </lineage>
</organism>
<feature type="region of interest" description="Disordered" evidence="5">
    <location>
        <begin position="1"/>
        <end position="20"/>
    </location>
</feature>
<dbReference type="Proteomes" id="UP001150924">
    <property type="component" value="Unassembled WGS sequence"/>
</dbReference>
<evidence type="ECO:0000256" key="6">
    <source>
        <dbReference type="SAM" id="Phobius"/>
    </source>
</evidence>
<dbReference type="InterPro" id="IPR007829">
    <property type="entry name" value="TM2"/>
</dbReference>
<keyword evidence="3 6" id="KW-1133">Transmembrane helix</keyword>
<comment type="caution">
    <text evidence="8">The sequence shown here is derived from an EMBL/GenBank/DDBJ whole genome shotgun (WGS) entry which is preliminary data.</text>
</comment>
<evidence type="ECO:0000256" key="2">
    <source>
        <dbReference type="ARBA" id="ARBA00022692"/>
    </source>
</evidence>
<feature type="transmembrane region" description="Helical" evidence="6">
    <location>
        <begin position="126"/>
        <end position="151"/>
    </location>
</feature>
<evidence type="ECO:0000313" key="9">
    <source>
        <dbReference type="Proteomes" id="UP001150924"/>
    </source>
</evidence>
<dbReference type="EMBL" id="JAPNKE010000002">
    <property type="protein sequence ID" value="MCY1010432.1"/>
    <property type="molecule type" value="Genomic_DNA"/>
</dbReference>
<evidence type="ECO:0000259" key="7">
    <source>
        <dbReference type="Pfam" id="PF05154"/>
    </source>
</evidence>
<reference evidence="8" key="1">
    <citation type="submission" date="2022-11" db="EMBL/GenBank/DDBJ databases">
        <title>Minimal conservation of predation-associated metabolite biosynthetic gene clusters underscores biosynthetic potential of Myxococcota including descriptions for ten novel species: Archangium lansinium sp. nov., Myxococcus landrumus sp. nov., Nannocystis bai.</title>
        <authorList>
            <person name="Ahearne A."/>
            <person name="Stevens C."/>
            <person name="Phillips K."/>
        </authorList>
    </citation>
    <scope>NUCLEOTIDE SEQUENCE</scope>
    <source>
        <strain evidence="8">Na p29</strain>
    </source>
</reference>
<proteinExistence type="predicted"/>
<feature type="compositionally biased region" description="Pro residues" evidence="5">
    <location>
        <begin position="1"/>
        <end position="11"/>
    </location>
</feature>
<evidence type="ECO:0000256" key="1">
    <source>
        <dbReference type="ARBA" id="ARBA00004141"/>
    </source>
</evidence>
<evidence type="ECO:0000256" key="3">
    <source>
        <dbReference type="ARBA" id="ARBA00022989"/>
    </source>
</evidence>
<dbReference type="GO" id="GO:0016020">
    <property type="term" value="C:membrane"/>
    <property type="evidence" value="ECO:0007669"/>
    <property type="project" value="UniProtKB-SubCell"/>
</dbReference>
<dbReference type="Pfam" id="PF05154">
    <property type="entry name" value="TM2"/>
    <property type="match status" value="1"/>
</dbReference>
<keyword evidence="2 6" id="KW-0812">Transmembrane</keyword>
<evidence type="ECO:0000256" key="4">
    <source>
        <dbReference type="ARBA" id="ARBA00023136"/>
    </source>
</evidence>
<dbReference type="AlphaFoldDB" id="A0A9X3EUK5"/>
<name>A0A9X3EUK5_9BACT</name>
<feature type="domain" description="TM2" evidence="7">
    <location>
        <begin position="97"/>
        <end position="147"/>
    </location>
</feature>
<evidence type="ECO:0000313" key="8">
    <source>
        <dbReference type="EMBL" id="MCY1010432.1"/>
    </source>
</evidence>
<comment type="subcellular location">
    <subcellularLocation>
        <location evidence="1">Membrane</location>
        <topology evidence="1">Multi-pass membrane protein</topology>
    </subcellularLocation>
</comment>
<feature type="transmembrane region" description="Helical" evidence="6">
    <location>
        <begin position="101"/>
        <end position="120"/>
    </location>
</feature>
<feature type="region of interest" description="Disordered" evidence="5">
    <location>
        <begin position="28"/>
        <end position="49"/>
    </location>
</feature>
<gene>
    <name evidence="8" type="ORF">OV079_33670</name>
</gene>
<accession>A0A9X3EUK5</accession>
<dbReference type="RefSeq" id="WP_267773377.1">
    <property type="nucleotide sequence ID" value="NZ_JAPNKE010000002.1"/>
</dbReference>